<dbReference type="EMBL" id="BAAFSF010000001">
    <property type="protein sequence ID" value="GAB1251495.1"/>
    <property type="molecule type" value="Genomic_DNA"/>
</dbReference>
<organism evidence="2 3">
    <name type="scientific">Porphyromonas miyakawae</name>
    <dbReference type="NCBI Taxonomy" id="3137470"/>
    <lineage>
        <taxon>Bacteria</taxon>
        <taxon>Pseudomonadati</taxon>
        <taxon>Bacteroidota</taxon>
        <taxon>Bacteroidia</taxon>
        <taxon>Bacteroidales</taxon>
        <taxon>Porphyromonadaceae</taxon>
        <taxon>Porphyromonas</taxon>
    </lineage>
</organism>
<feature type="signal peptide" evidence="1">
    <location>
        <begin position="1"/>
        <end position="23"/>
    </location>
</feature>
<keyword evidence="1" id="KW-0732">Signal</keyword>
<reference evidence="2 3" key="1">
    <citation type="journal article" date="2025" name="Int. J. Syst. Evol. Microbiol.">
        <title>Desulfovibrio falkowii sp. nov., Porphyromonas miyakawae sp. nov., Mediterraneibacter flintii sp. nov. and Owariibacterium komagatae gen. nov., sp. nov., isolated from human faeces.</title>
        <authorList>
            <person name="Hamaguchi T."/>
            <person name="Ohara M."/>
            <person name="Hisatomi A."/>
            <person name="Sekiguchi K."/>
            <person name="Takeda J.I."/>
            <person name="Ueyama J."/>
            <person name="Ito M."/>
            <person name="Nishiwaki H."/>
            <person name="Ogi T."/>
            <person name="Hirayama M."/>
            <person name="Ohkuma M."/>
            <person name="Sakamoto M."/>
            <person name="Ohno K."/>
        </authorList>
    </citation>
    <scope>NUCLEOTIDE SEQUENCE [LARGE SCALE GENOMIC DNA]</scope>
    <source>
        <strain evidence="2 3">13CB11C</strain>
    </source>
</reference>
<evidence type="ECO:0000313" key="2">
    <source>
        <dbReference type="EMBL" id="GAB1251495.1"/>
    </source>
</evidence>
<comment type="caution">
    <text evidence="2">The sequence shown here is derived from an EMBL/GenBank/DDBJ whole genome shotgun (WGS) entry which is preliminary data.</text>
</comment>
<sequence>MNMMKRFFYLAAIFVTVLCTATAQQTYDIRLNLNPPIKVPLRQNMRQDNSVSYGGQNMKSVNNVKTDLVFSIMEKKGENYIINAVINKIEVENEGMGQTQKISSEDSENNFNKAIKKMTHNVVKAEITPYFEVVGEPVAVTEGVDNEVVKAIMKSFTDLLSELYHASVKKGDSWTVEDKEAGSKNVYTLTDVTEHSYLINAKLSIDGDFQGAAVSGVGSMNVEIDRATGVPLYGLMTLPLKGSAMAEGMTINIETNTTSSFEFAQ</sequence>
<feature type="chain" id="PRO_5046140173" evidence="1">
    <location>
        <begin position="24"/>
        <end position="265"/>
    </location>
</feature>
<evidence type="ECO:0000313" key="3">
    <source>
        <dbReference type="Proteomes" id="UP001628220"/>
    </source>
</evidence>
<protein>
    <submittedName>
        <fullName evidence="2">Uncharacterized protein</fullName>
    </submittedName>
</protein>
<evidence type="ECO:0000256" key="1">
    <source>
        <dbReference type="SAM" id="SignalP"/>
    </source>
</evidence>
<keyword evidence="3" id="KW-1185">Reference proteome</keyword>
<gene>
    <name evidence="2" type="ORF">Tsumi_05990</name>
</gene>
<proteinExistence type="predicted"/>
<dbReference type="Proteomes" id="UP001628220">
    <property type="component" value="Unassembled WGS sequence"/>
</dbReference>
<accession>A0ABQ0E192</accession>
<name>A0ABQ0E192_9PORP</name>